<sequence>MNTSPLLDVLASAELRALYARDEIGDQFRAALGLRLDVLGSCATGDHLRVLSVGDYCTSDHELIIRDEATGTVTSTSDARALAEAVLQIACRGLASTLDFRQIDPDIADRERAAYDAAGGFGGGRRAVEQLRIEEISELLAEALGSADD</sequence>
<dbReference type="AlphaFoldDB" id="A0A542EGV7"/>
<dbReference type="Proteomes" id="UP000320806">
    <property type="component" value="Unassembled WGS sequence"/>
</dbReference>
<evidence type="ECO:0000313" key="1">
    <source>
        <dbReference type="EMBL" id="TQJ14573.1"/>
    </source>
</evidence>
<comment type="caution">
    <text evidence="1">The sequence shown here is derived from an EMBL/GenBank/DDBJ whole genome shotgun (WGS) entry which is preliminary data.</text>
</comment>
<dbReference type="RefSeq" id="WP_141928369.1">
    <property type="nucleotide sequence ID" value="NZ_BAABCI010000003.1"/>
</dbReference>
<name>A0A542EGV7_9MICO</name>
<evidence type="ECO:0000313" key="2">
    <source>
        <dbReference type="Proteomes" id="UP000320806"/>
    </source>
</evidence>
<organism evidence="1 2">
    <name type="scientific">Yimella lutea</name>
    <dbReference type="NCBI Taxonomy" id="587872"/>
    <lineage>
        <taxon>Bacteria</taxon>
        <taxon>Bacillati</taxon>
        <taxon>Actinomycetota</taxon>
        <taxon>Actinomycetes</taxon>
        <taxon>Micrococcales</taxon>
        <taxon>Dermacoccaceae</taxon>
        <taxon>Yimella</taxon>
    </lineage>
</organism>
<dbReference type="EMBL" id="VFMO01000001">
    <property type="protein sequence ID" value="TQJ14573.1"/>
    <property type="molecule type" value="Genomic_DNA"/>
</dbReference>
<protein>
    <submittedName>
        <fullName evidence="1">Uncharacterized protein</fullName>
    </submittedName>
</protein>
<keyword evidence="2" id="KW-1185">Reference proteome</keyword>
<proteinExistence type="predicted"/>
<accession>A0A542EGV7</accession>
<gene>
    <name evidence="1" type="ORF">FB459_2040</name>
</gene>
<reference evidence="1 2" key="1">
    <citation type="submission" date="2019-06" db="EMBL/GenBank/DDBJ databases">
        <title>Sequencing the genomes of 1000 actinobacteria strains.</title>
        <authorList>
            <person name="Klenk H.-P."/>
        </authorList>
    </citation>
    <scope>NUCLEOTIDE SEQUENCE [LARGE SCALE GENOMIC DNA]</scope>
    <source>
        <strain evidence="1 2">DSM 19828</strain>
    </source>
</reference>